<feature type="compositionally biased region" description="Low complexity" evidence="1">
    <location>
        <begin position="14"/>
        <end position="48"/>
    </location>
</feature>
<reference evidence="3 4" key="1">
    <citation type="journal article" date="2016" name="Sci. Rep.">
        <title>Evaluation of genetic diversity among strains of the human gut commensal Bifidobacterium adolescentis.</title>
        <authorList>
            <person name="Duranti S."/>
            <person name="Milani C."/>
            <person name="Lugli G.A."/>
            <person name="Mancabelli L."/>
            <person name="Turroni F."/>
            <person name="Ferrario C."/>
            <person name="Mangifesta M."/>
            <person name="Viappiani A."/>
            <person name="Sanchez B."/>
            <person name="Margolles A."/>
            <person name="van Sinderen D."/>
            <person name="Ventura M."/>
        </authorList>
    </citation>
    <scope>NUCLEOTIDE SEQUENCE [LARGE SCALE GENOMIC DNA]</scope>
    <source>
        <strain evidence="3 4">487B</strain>
    </source>
</reference>
<dbReference type="Proteomes" id="UP000193377">
    <property type="component" value="Unassembled WGS sequence"/>
</dbReference>
<evidence type="ECO:0000256" key="2">
    <source>
        <dbReference type="SAM" id="Phobius"/>
    </source>
</evidence>
<proteinExistence type="predicted"/>
<feature type="compositionally biased region" description="Polar residues" evidence="1">
    <location>
        <begin position="1"/>
        <end position="13"/>
    </location>
</feature>
<evidence type="ECO:0000313" key="3">
    <source>
        <dbReference type="EMBL" id="OSG88674.1"/>
    </source>
</evidence>
<accession>A0A1X2Z2P1</accession>
<name>A0A1X2Z2P1_BIFAD</name>
<protein>
    <submittedName>
        <fullName evidence="3">Uncharacterized protein</fullName>
    </submittedName>
</protein>
<comment type="caution">
    <text evidence="3">The sequence shown here is derived from an EMBL/GenBank/DDBJ whole genome shotgun (WGS) entry which is preliminary data.</text>
</comment>
<sequence length="152" mass="17312">MTDPNYNPQQYPDTGQNRQQYQQPQYGQTQQQTYQQPQYAQPQTNPYAANQQYAQTPQYSQHQYQQPQYAQYQYGQQPYVNPQPADTGSFGWAVLGFFFPIVGLILFLIWKTEKPVSAKQAGMGALVSVIISVVLWLIVFMLALVAGSTAVY</sequence>
<keyword evidence="2" id="KW-1133">Transmembrane helix</keyword>
<organism evidence="3 4">
    <name type="scientific">Bifidobacterium adolescentis</name>
    <dbReference type="NCBI Taxonomy" id="1680"/>
    <lineage>
        <taxon>Bacteria</taxon>
        <taxon>Bacillati</taxon>
        <taxon>Actinomycetota</taxon>
        <taxon>Actinomycetes</taxon>
        <taxon>Bifidobacteriales</taxon>
        <taxon>Bifidobacteriaceae</taxon>
        <taxon>Bifidobacterium</taxon>
    </lineage>
</organism>
<dbReference type="RefSeq" id="WP_201789823.1">
    <property type="nucleotide sequence ID" value="NZ_LNKD01000001.1"/>
</dbReference>
<gene>
    <name evidence="3" type="ORF">B0487_1593</name>
</gene>
<dbReference type="EMBL" id="LNKD01000001">
    <property type="protein sequence ID" value="OSG88674.1"/>
    <property type="molecule type" value="Genomic_DNA"/>
</dbReference>
<feature type="compositionally biased region" description="Low complexity" evidence="1">
    <location>
        <begin position="55"/>
        <end position="64"/>
    </location>
</feature>
<keyword evidence="2" id="KW-0812">Transmembrane</keyword>
<feature type="transmembrane region" description="Helical" evidence="2">
    <location>
        <begin position="90"/>
        <end position="110"/>
    </location>
</feature>
<keyword evidence="2" id="KW-0472">Membrane</keyword>
<evidence type="ECO:0000256" key="1">
    <source>
        <dbReference type="SAM" id="MobiDB-lite"/>
    </source>
</evidence>
<feature type="region of interest" description="Disordered" evidence="1">
    <location>
        <begin position="1"/>
        <end position="64"/>
    </location>
</feature>
<evidence type="ECO:0000313" key="4">
    <source>
        <dbReference type="Proteomes" id="UP000193377"/>
    </source>
</evidence>
<feature type="transmembrane region" description="Helical" evidence="2">
    <location>
        <begin position="122"/>
        <end position="146"/>
    </location>
</feature>
<dbReference type="AlphaFoldDB" id="A0A1X2Z2P1"/>